<dbReference type="GO" id="GO:0006351">
    <property type="term" value="P:DNA-templated transcription"/>
    <property type="evidence" value="ECO:0007669"/>
    <property type="project" value="InterPro"/>
</dbReference>
<keyword evidence="16" id="KW-0693">Viral RNA replication</keyword>
<evidence type="ECO:0000313" key="26">
    <source>
        <dbReference type="EMBL" id="DBA54709.1"/>
    </source>
</evidence>
<keyword evidence="13" id="KW-0378">Hydrolase</keyword>
<dbReference type="Gene3D" id="2.40.10.10">
    <property type="entry name" value="Trypsin-like serine proteases"/>
    <property type="match status" value="1"/>
</dbReference>
<evidence type="ECO:0000256" key="22">
    <source>
        <dbReference type="SAM" id="Phobius"/>
    </source>
</evidence>
<evidence type="ECO:0000256" key="4">
    <source>
        <dbReference type="ARBA" id="ARBA00004354"/>
    </source>
</evidence>
<dbReference type="InterPro" id="IPR014759">
    <property type="entry name" value="Helicase_SF3_ssRNA_vir"/>
</dbReference>
<dbReference type="GO" id="GO:0005524">
    <property type="term" value="F:ATP binding"/>
    <property type="evidence" value="ECO:0007669"/>
    <property type="project" value="UniProtKB-KW"/>
</dbReference>
<feature type="domain" description="SF3 helicase" evidence="24">
    <location>
        <begin position="454"/>
        <end position="618"/>
    </location>
</feature>
<evidence type="ECO:0000256" key="6">
    <source>
        <dbReference type="ARBA" id="ARBA00020936"/>
    </source>
</evidence>
<name>A0AAT9JH16_9SECO</name>
<comment type="function">
    <text evidence="21">Down-regulates the RNA1 polyprotein processing and enhances trans-cleavage of RNA2 polyproteins. The protease cofactor and the putative helicase seem to target the replication complexes to ER membranes. Their physical association causes the membrane rearrangement of host ER that may result in formation of the small membranous vesicles that are the site of viral RNA synthesis.</text>
</comment>
<dbReference type="InterPro" id="IPR044067">
    <property type="entry name" value="PCV_3C_PRO"/>
</dbReference>
<comment type="subcellular location">
    <subcellularLocation>
        <location evidence="4">Host endoplasmic reticulum</location>
    </subcellularLocation>
    <subcellularLocation>
        <location evidence="5">Host membrane</location>
        <topology evidence="5">Single-pass membrane protein</topology>
    </subcellularLocation>
</comment>
<keyword evidence="8" id="KW-0645">Protease</keyword>
<dbReference type="PRINTS" id="PR00918">
    <property type="entry name" value="CALICVIRUSNS"/>
</dbReference>
<dbReference type="InterPro" id="IPR043128">
    <property type="entry name" value="Rev_trsase/Diguanyl_cyclase"/>
</dbReference>
<dbReference type="GO" id="GO:0004197">
    <property type="term" value="F:cysteine-type endopeptidase activity"/>
    <property type="evidence" value="ECO:0007669"/>
    <property type="project" value="InterPro"/>
</dbReference>
<sequence length="1854" mass="209817">MATCLLSRDQTAHSLVQYIRSSEVQHYLACYVKVFTFDDRFPLTNRLHRLRESHFGLVSLGYAAFVLHQNSIADAPREVMTSCMVFEDYHQFLCGIVSNKNALEDLRKYIRTSFLVFLDLMIEFTPEAADLDETDVELQGVKEMLRSVANWIPATAVKAINWTVEKIIESFKEHFQQVVEKACPIAMQACSWINSIWDKITEWIKDAAEAMAWYLQGTKELITWGICMLATSCAIGVVEKALVMLGFLSGGLDLVKTFLTSAAMTGAFMSLKGVKTEMQMTYFHMVTIMAGVVATTITAAFGAPTCVVLQAGPVEMLEIAAQQLGSFCDTTLLSFGKTCQAVNQITACATNLSALAGRIFSCLQNFVWQMFGMESRFLRDAALVFEEDIDQWFKDIARAQDTFLARAYATQDDMMTMQGLVQKGHLMRKKILTSAVRVSPVLSNTIVKAVDTIEKLLRDATFQGVRADRKMPFVVYAYGTSRVGKTLVTNKLISDFKTHFGLPAETVYSRNPIDPYWSGYRRQPIVLIDDFGAVACDPSMEAQLIPLVSSAPYPLTMASLEEKGLLFDSKFIFCSSNRLEASPESKVHDDDAFRNRRHVVIDVSLNPHKKYNPENFTENQVYRILTHVGERYDVSATFESYDDLLAYCLTRWEKHEKEQTQNLAATLNEPELEGDFGKFEHLLTMATTFATPLDELQKRMDMQKEEEGQFVHFVSFRRKGELWHYAINGNQRVMEWKQKFTAEEETELEKKSETLLFQAYKFLRYSQDTNLVIKTHLGVLAKEDSYDEKMNFIGLVENPNYHAQIKPSIDAMSAWQRLILCGMGAVMERTKKTTWYSQMTEKLKDCVYTMYSKEIADWPTGLKIVVGVVLASVLGTGFWKLFDVLRNAGTGGAFAGAAAMEFGAASAIVQSRKASRFVEHQHKYRNVPITRRAWAQGTMPLEHASATIMSRVKASMRYGATEVQIVMLPGRRFLGYAHYFRKLETRITVRIYTGSREYIHSYDPKCMEYFDDNELCLYKNPALEDIPSTSWDLFCWDYEEKLPTTFSAQILSCKPAYGTGLPDPTWAPIDVRVRHKTLELKDGDYVRKIPMYLEYEAPTVNHDCGSLIVAKIGNSYQVVGVHVAGAGGKLGFASLLPQVPMVAQAQHSQEFFDFYPQEHEVSDGKACVGELKKGVWIPLPTKTSLHETPPQWHLDTPCDKYPSILSRTDPRLLGTGNEDYDPFQGGIAKYAQPMGVLEQELLEETANEIVESWFDCCDETDTFEEVSTQEALNGIEGVSYMERVPLSTSEGFPHILSRKNGEKGKGRFVEGDGVDMRLIPDTTVTRAMEDLEKLLPYGVPTLVGIECPKDEKLPYRKIFEKPKTRCFTILPMEYNLVVRKKFLNFVRFIMRRRDKLPCQVGINPYSMEWSSLAARLKGKGNSVLCCDYSSFDGLLSKQVMKVMADMINNLCGGTPKLRAEREHLLMACCSRLAICKESVWRVECGIPSGFPLTVICNSIFNELLVRYSYKAILRQQSVPKMLSVSFETYVSLVTYGDDNLISVHPVVVPFFDGNKLKNFLAKYSITITDGKDKTLPTLEYHPLEECDFLKRGFKQRTNTIWDAPEEKTSLWAQLHYVNTNNLDEQEAYKVNVVSVLTELYMHDPKESAEMRRKALSNVSWLTKADLPTMAQIEQFYTAQREQKMPDSNDALGLLLDLEALGPILAPQGVQRGVTLTEEVRTTNLGHESFDKAHPDEVWFLLNTMYPQVRLPPNVHSVVWTSGTGRGGLPTQTWTDSNIRRKNSNIRKIANQAFKEGKKVVVASRDAILPCNVFALLLLVYNGKLSRENSNGILTQIIAEVKTLGFLPREIPEVF</sequence>
<dbReference type="PROSITE" id="PS51874">
    <property type="entry name" value="PCV_3C_PRO"/>
    <property type="match status" value="1"/>
</dbReference>
<dbReference type="SUPFAM" id="SSF56672">
    <property type="entry name" value="DNA/RNA polymerases"/>
    <property type="match status" value="1"/>
</dbReference>
<dbReference type="InterPro" id="IPR001205">
    <property type="entry name" value="RNA-dir_pol_C"/>
</dbReference>
<evidence type="ECO:0000256" key="12">
    <source>
        <dbReference type="ARBA" id="ARBA00022741"/>
    </source>
</evidence>
<comment type="function">
    <text evidence="1">Plays a role in RNA replication. It is covalently linked to the 5'terminus of both viral single-stranded RNA1 and RNA2 molecules.</text>
</comment>
<keyword evidence="18" id="KW-1038">Host endoplasmic reticulum</keyword>
<evidence type="ECO:0000259" key="25">
    <source>
        <dbReference type="PROSITE" id="PS51874"/>
    </source>
</evidence>
<comment type="function">
    <text evidence="3">Replicates the viral genome.</text>
</comment>
<evidence type="ECO:0000256" key="14">
    <source>
        <dbReference type="ARBA" id="ARBA00022807"/>
    </source>
</evidence>
<dbReference type="PROSITE" id="PS51218">
    <property type="entry name" value="SF3_HELICASE_2"/>
    <property type="match status" value="1"/>
</dbReference>
<dbReference type="Pfam" id="PF00680">
    <property type="entry name" value="RdRP_1"/>
    <property type="match status" value="1"/>
</dbReference>
<organism evidence="26">
    <name type="scientific">White-flower bittercress comovirus</name>
    <dbReference type="NCBI Taxonomy" id="3115808"/>
    <lineage>
        <taxon>Viruses</taxon>
        <taxon>Riboviria</taxon>
        <taxon>Orthornavirae</taxon>
        <taxon>Pisuviricota</taxon>
        <taxon>Pisoniviricetes</taxon>
        <taxon>Picornavirales</taxon>
        <taxon>Secoviridae</taxon>
        <taxon>Comovirinae</taxon>
        <taxon>Comovirus</taxon>
    </lineage>
</organism>
<keyword evidence="7" id="KW-0696">RNA-directed RNA polymerase</keyword>
<dbReference type="InterPro" id="IPR004004">
    <property type="entry name" value="Helic/Pol/Pept_Calicivir-typ"/>
</dbReference>
<evidence type="ECO:0000256" key="11">
    <source>
        <dbReference type="ARBA" id="ARBA00022695"/>
    </source>
</evidence>
<feature type="transmembrane region" description="Helical" evidence="22">
    <location>
        <begin position="221"/>
        <end position="248"/>
    </location>
</feature>
<evidence type="ECO:0000256" key="13">
    <source>
        <dbReference type="ARBA" id="ARBA00022801"/>
    </source>
</evidence>
<dbReference type="SUPFAM" id="SSF50494">
    <property type="entry name" value="Trypsin-like serine proteases"/>
    <property type="match status" value="1"/>
</dbReference>
<evidence type="ECO:0000259" key="24">
    <source>
        <dbReference type="PROSITE" id="PS51218"/>
    </source>
</evidence>
<evidence type="ECO:0000256" key="3">
    <source>
        <dbReference type="ARBA" id="ARBA00003682"/>
    </source>
</evidence>
<feature type="transmembrane region" description="Helical" evidence="22">
    <location>
        <begin position="254"/>
        <end position="271"/>
    </location>
</feature>
<evidence type="ECO:0000256" key="15">
    <source>
        <dbReference type="ARBA" id="ARBA00022840"/>
    </source>
</evidence>
<reference evidence="26" key="2">
    <citation type="journal article" date="2024" name="Arch. Virol.">
        <title>Probing of plant transcriptomes reveals the hidden genetic diversity of the family Secoviridae.</title>
        <authorList>
            <person name="Sidharthan V.K."/>
            <person name="Reddy V."/>
            <person name="Kiran G."/>
            <person name="Rajeswari V."/>
            <person name="Baranwal V.K."/>
            <person name="Kumar M.K."/>
            <person name="Kumar K.S."/>
        </authorList>
    </citation>
    <scope>NUCLEOTIDE SEQUENCE</scope>
    <source>
        <strain evidence="26">Car leu</strain>
    </source>
</reference>
<dbReference type="GO" id="GO:0003724">
    <property type="term" value="F:RNA helicase activity"/>
    <property type="evidence" value="ECO:0007669"/>
    <property type="project" value="InterPro"/>
</dbReference>
<keyword evidence="17 22" id="KW-1133">Transmembrane helix</keyword>
<keyword evidence="11" id="KW-0548">Nucleotidyltransferase</keyword>
<evidence type="ECO:0000256" key="17">
    <source>
        <dbReference type="ARBA" id="ARBA00022989"/>
    </source>
</evidence>
<protein>
    <recommendedName>
        <fullName evidence="6">RNA1 polyprotein</fullName>
    </recommendedName>
    <alternativeName>
        <fullName evidence="20">Genome polyprotein B</fullName>
    </alternativeName>
    <alternativeName>
        <fullName evidence="19">P1</fullName>
    </alternativeName>
</protein>
<dbReference type="InterPro" id="IPR007094">
    <property type="entry name" value="RNA-dir_pol_PSvirus"/>
</dbReference>
<dbReference type="GO" id="GO:0044165">
    <property type="term" value="C:host cell endoplasmic reticulum"/>
    <property type="evidence" value="ECO:0007669"/>
    <property type="project" value="UniProtKB-SubCell"/>
</dbReference>
<evidence type="ECO:0000256" key="19">
    <source>
        <dbReference type="ARBA" id="ARBA00031919"/>
    </source>
</evidence>
<dbReference type="InterPro" id="IPR000605">
    <property type="entry name" value="Helicase_SF3_ssDNA/RNA_vir"/>
</dbReference>
<dbReference type="InterPro" id="IPR043504">
    <property type="entry name" value="Peptidase_S1_PA_chymotrypsin"/>
</dbReference>
<feature type="domain" description="Peptidase C3" evidence="25">
    <location>
        <begin position="936"/>
        <end position="1141"/>
    </location>
</feature>
<dbReference type="Gene3D" id="3.30.70.270">
    <property type="match status" value="1"/>
</dbReference>
<evidence type="ECO:0000256" key="5">
    <source>
        <dbReference type="ARBA" id="ARBA00004379"/>
    </source>
</evidence>
<feature type="transmembrane region" description="Helical" evidence="22">
    <location>
        <begin position="283"/>
        <end position="303"/>
    </location>
</feature>
<evidence type="ECO:0000256" key="2">
    <source>
        <dbReference type="ARBA" id="ARBA00003602"/>
    </source>
</evidence>
<dbReference type="GO" id="GO:0003968">
    <property type="term" value="F:RNA-directed RNA polymerase activity"/>
    <property type="evidence" value="ECO:0007669"/>
    <property type="project" value="UniProtKB-KW"/>
</dbReference>
<evidence type="ECO:0000256" key="10">
    <source>
        <dbReference type="ARBA" id="ARBA00022692"/>
    </source>
</evidence>
<dbReference type="GO" id="GO:0003723">
    <property type="term" value="F:RNA binding"/>
    <property type="evidence" value="ECO:0007669"/>
    <property type="project" value="InterPro"/>
</dbReference>
<dbReference type="GO" id="GO:0039694">
    <property type="term" value="P:viral RNA genome replication"/>
    <property type="evidence" value="ECO:0007669"/>
    <property type="project" value="InterPro"/>
</dbReference>
<evidence type="ECO:0000256" key="20">
    <source>
        <dbReference type="ARBA" id="ARBA00032135"/>
    </source>
</evidence>
<evidence type="ECO:0000256" key="9">
    <source>
        <dbReference type="ARBA" id="ARBA00022679"/>
    </source>
</evidence>
<evidence type="ECO:0000259" key="23">
    <source>
        <dbReference type="PROSITE" id="PS50507"/>
    </source>
</evidence>
<accession>A0AAT9JH16</accession>
<evidence type="ECO:0000256" key="7">
    <source>
        <dbReference type="ARBA" id="ARBA00022484"/>
    </source>
</evidence>
<reference evidence="26" key="1">
    <citation type="submission" date="2023-11" db="EMBL/GenBank/DDBJ databases">
        <authorList>
            <person name="Sidharthan V.K."/>
            <person name="Reddy V."/>
            <person name="Kiran G."/>
            <person name="Rajeswari V."/>
            <person name="Baranwal V.K."/>
        </authorList>
    </citation>
    <scope>NUCLEOTIDE SEQUENCE</scope>
    <source>
        <strain evidence="26">Car leu</strain>
    </source>
</reference>
<evidence type="ECO:0000256" key="16">
    <source>
        <dbReference type="ARBA" id="ARBA00022953"/>
    </source>
</evidence>
<evidence type="ECO:0000256" key="1">
    <source>
        <dbReference type="ARBA" id="ARBA00002583"/>
    </source>
</evidence>
<comment type="function">
    <text evidence="2">Thiol protease that cleaves the RNA1 and RNA2 polyproteins.</text>
</comment>
<dbReference type="GO" id="GO:0033644">
    <property type="term" value="C:host cell membrane"/>
    <property type="evidence" value="ECO:0007669"/>
    <property type="project" value="UniProtKB-SubCell"/>
</dbReference>
<feature type="domain" description="RdRp catalytic" evidence="23">
    <location>
        <begin position="1421"/>
        <end position="1551"/>
    </location>
</feature>
<keyword evidence="15" id="KW-0067">ATP-binding</keyword>
<dbReference type="InterPro" id="IPR009003">
    <property type="entry name" value="Peptidase_S1_PA"/>
</dbReference>
<keyword evidence="9" id="KW-0808">Transferase</keyword>
<dbReference type="EMBL" id="BK065040">
    <property type="protein sequence ID" value="DBA54709.1"/>
    <property type="molecule type" value="Genomic_RNA"/>
</dbReference>
<dbReference type="PROSITE" id="PS50507">
    <property type="entry name" value="RDRP_SSRNA_POS"/>
    <property type="match status" value="1"/>
</dbReference>
<dbReference type="GO" id="GO:0006508">
    <property type="term" value="P:proteolysis"/>
    <property type="evidence" value="ECO:0007669"/>
    <property type="project" value="UniProtKB-KW"/>
</dbReference>
<keyword evidence="14" id="KW-0788">Thiol protease</keyword>
<evidence type="ECO:0000256" key="8">
    <source>
        <dbReference type="ARBA" id="ARBA00022670"/>
    </source>
</evidence>
<evidence type="ECO:0000256" key="21">
    <source>
        <dbReference type="ARBA" id="ARBA00045667"/>
    </source>
</evidence>
<keyword evidence="10 22" id="KW-0812">Transmembrane</keyword>
<dbReference type="InterPro" id="IPR043502">
    <property type="entry name" value="DNA/RNA_pol_sf"/>
</dbReference>
<proteinExistence type="predicted"/>
<dbReference type="Pfam" id="PF00910">
    <property type="entry name" value="RNA_helicase"/>
    <property type="match status" value="1"/>
</dbReference>
<evidence type="ECO:0000256" key="18">
    <source>
        <dbReference type="ARBA" id="ARBA00023184"/>
    </source>
</evidence>
<keyword evidence="12" id="KW-0547">Nucleotide-binding</keyword>
<keyword evidence="22" id="KW-0472">Membrane</keyword>